<evidence type="ECO:0000313" key="2">
    <source>
        <dbReference type="EMBL" id="KAH1083449.1"/>
    </source>
</evidence>
<gene>
    <name evidence="2" type="ORF">J1N35_023210</name>
</gene>
<name>A0A9D3VJT8_9ROSI</name>
<keyword evidence="3" id="KW-1185">Reference proteome</keyword>
<reference evidence="2 3" key="1">
    <citation type="journal article" date="2021" name="Plant Biotechnol. J.">
        <title>Multi-omics assisted identification of the key and species-specific regulatory components of drought-tolerant mechanisms in Gossypium stocksii.</title>
        <authorList>
            <person name="Yu D."/>
            <person name="Ke L."/>
            <person name="Zhang D."/>
            <person name="Wu Y."/>
            <person name="Sun Y."/>
            <person name="Mei J."/>
            <person name="Sun J."/>
            <person name="Sun Y."/>
        </authorList>
    </citation>
    <scope>NUCLEOTIDE SEQUENCE [LARGE SCALE GENOMIC DNA]</scope>
    <source>
        <strain evidence="3">cv. E1</strain>
        <tissue evidence="2">Leaf</tissue>
    </source>
</reference>
<sequence>MMDLDQILITTDLCTVVQLEPRPEKQTVSDDQTTLEKGEDAIAYGPCMVVERKSRRNSRNNVPIIMENKEKGKSGS</sequence>
<feature type="region of interest" description="Disordered" evidence="1">
    <location>
        <begin position="53"/>
        <end position="76"/>
    </location>
</feature>
<protein>
    <submittedName>
        <fullName evidence="2">Uncharacterized protein</fullName>
    </submittedName>
</protein>
<organism evidence="2 3">
    <name type="scientific">Gossypium stocksii</name>
    <dbReference type="NCBI Taxonomy" id="47602"/>
    <lineage>
        <taxon>Eukaryota</taxon>
        <taxon>Viridiplantae</taxon>
        <taxon>Streptophyta</taxon>
        <taxon>Embryophyta</taxon>
        <taxon>Tracheophyta</taxon>
        <taxon>Spermatophyta</taxon>
        <taxon>Magnoliopsida</taxon>
        <taxon>eudicotyledons</taxon>
        <taxon>Gunneridae</taxon>
        <taxon>Pentapetalae</taxon>
        <taxon>rosids</taxon>
        <taxon>malvids</taxon>
        <taxon>Malvales</taxon>
        <taxon>Malvaceae</taxon>
        <taxon>Malvoideae</taxon>
        <taxon>Gossypium</taxon>
    </lineage>
</organism>
<proteinExistence type="predicted"/>
<accession>A0A9D3VJT8</accession>
<evidence type="ECO:0000256" key="1">
    <source>
        <dbReference type="SAM" id="MobiDB-lite"/>
    </source>
</evidence>
<dbReference type="AlphaFoldDB" id="A0A9D3VJT8"/>
<comment type="caution">
    <text evidence="2">The sequence shown here is derived from an EMBL/GenBank/DDBJ whole genome shotgun (WGS) entry which is preliminary data.</text>
</comment>
<dbReference type="EMBL" id="JAIQCV010000007">
    <property type="protein sequence ID" value="KAH1083449.1"/>
    <property type="molecule type" value="Genomic_DNA"/>
</dbReference>
<feature type="compositionally biased region" description="Basic and acidic residues" evidence="1">
    <location>
        <begin position="67"/>
        <end position="76"/>
    </location>
</feature>
<evidence type="ECO:0000313" key="3">
    <source>
        <dbReference type="Proteomes" id="UP000828251"/>
    </source>
</evidence>
<dbReference type="Proteomes" id="UP000828251">
    <property type="component" value="Unassembled WGS sequence"/>
</dbReference>